<reference evidence="10 11" key="1">
    <citation type="submission" date="2020-03" db="EMBL/GenBank/DDBJ databases">
        <title>Metabolic flexibility allows generalist bacteria to become dominant in a frequently disturbed ecosystem.</title>
        <authorList>
            <person name="Chen Y.-J."/>
            <person name="Leung P.M."/>
            <person name="Bay S.K."/>
            <person name="Hugenholtz P."/>
            <person name="Kessler A.J."/>
            <person name="Shelley G."/>
            <person name="Waite D.W."/>
            <person name="Cook P.L."/>
            <person name="Greening C."/>
        </authorList>
    </citation>
    <scope>NUCLEOTIDE SEQUENCE [LARGE SCALE GENOMIC DNA]</scope>
    <source>
        <strain evidence="10">SS_bin_28</strain>
    </source>
</reference>
<comment type="subcellular location">
    <subcellularLocation>
        <location evidence="1">Endomembrane system</location>
        <topology evidence="1">Multi-pass membrane protein</topology>
    </subcellularLocation>
</comment>
<feature type="transmembrane region" description="Helical" evidence="9">
    <location>
        <begin position="54"/>
        <end position="76"/>
    </location>
</feature>
<dbReference type="NCBIfam" id="NF001960">
    <property type="entry name" value="PRK00733.3-5"/>
    <property type="match status" value="1"/>
</dbReference>
<keyword evidence="3 9" id="KW-0812">Transmembrane</keyword>
<keyword evidence="2" id="KW-0813">Transport</keyword>
<dbReference type="GO" id="GO:0009678">
    <property type="term" value="F:diphosphate hydrolysis-driven proton transmembrane transporter activity"/>
    <property type="evidence" value="ECO:0007669"/>
    <property type="project" value="InterPro"/>
</dbReference>
<evidence type="ECO:0000256" key="7">
    <source>
        <dbReference type="ARBA" id="ARBA00023065"/>
    </source>
</evidence>
<comment type="caution">
    <text evidence="10">The sequence shown here is derived from an EMBL/GenBank/DDBJ whole genome shotgun (WGS) entry which is preliminary data.</text>
</comment>
<evidence type="ECO:0000256" key="2">
    <source>
        <dbReference type="ARBA" id="ARBA00022448"/>
    </source>
</evidence>
<evidence type="ECO:0000256" key="3">
    <source>
        <dbReference type="ARBA" id="ARBA00022692"/>
    </source>
</evidence>
<proteinExistence type="predicted"/>
<feature type="non-terminal residue" evidence="10">
    <location>
        <position position="1"/>
    </location>
</feature>
<feature type="transmembrane region" description="Helical" evidence="9">
    <location>
        <begin position="112"/>
        <end position="139"/>
    </location>
</feature>
<dbReference type="GO" id="GO:0004427">
    <property type="term" value="F:inorganic diphosphate phosphatase activity"/>
    <property type="evidence" value="ECO:0007669"/>
    <property type="project" value="UniProtKB-EC"/>
</dbReference>
<keyword evidence="5" id="KW-1278">Translocase</keyword>
<feature type="transmembrane region" description="Helical" evidence="9">
    <location>
        <begin position="190"/>
        <end position="212"/>
    </location>
</feature>
<evidence type="ECO:0000256" key="5">
    <source>
        <dbReference type="ARBA" id="ARBA00022967"/>
    </source>
</evidence>
<feature type="transmembrane region" description="Helical" evidence="9">
    <location>
        <begin position="296"/>
        <end position="316"/>
    </location>
</feature>
<accession>A0A7Y2EC80</accession>
<dbReference type="PANTHER" id="PTHR31998">
    <property type="entry name" value="K(+)-INSENSITIVE PYROPHOSPHATE-ENERGIZED PROTON PUMP"/>
    <property type="match status" value="1"/>
</dbReference>
<evidence type="ECO:0000313" key="10">
    <source>
        <dbReference type="EMBL" id="NNF05488.1"/>
    </source>
</evidence>
<sequence length="415" mass="42271">IFTVRMKEGGDPQVALRNGTIVSSLLFAAGMAGLTYMTSGTLGPAAELVGVKGGVWGLFGCVISGLIAGMIVGFVAEYYTTGKSIREIANACRTGAATNIIAGFAIGMKSTVLPMVVLAMAILAAYTLAGFFGIALAAIGMLGITGMTVSVDAYGPIADNAGGIAEMAKMPPEVREVTDSLDAAGNTTAAIAKGFAIGSAALTALALFTAFIQKTGLSPADFNIINVNVLVGLLIGGVVPYIFAADTMKAVGRAAFAVVEEVRRQFREIDGIMEGTARPEYARCVAITTEAALKEMIVPGILAVAIPLVVGIIFGVETLGGLLAGALISGVPLALLLSNAGGAWDNAKKHIETGDDKALGGKGSDAHKAAVVGDTVGDPFKDTSGPALNILLKLMAIVSLVFAPLIQTLHNKLPF</sequence>
<dbReference type="InterPro" id="IPR004131">
    <property type="entry name" value="PPase-energised_H-pump"/>
</dbReference>
<protein>
    <submittedName>
        <fullName evidence="10">Sodium-translocating pyrophosphatase</fullName>
        <ecNumber evidence="10">3.6.1.1</ecNumber>
    </submittedName>
</protein>
<keyword evidence="7" id="KW-0406">Ion transport</keyword>
<evidence type="ECO:0000313" key="11">
    <source>
        <dbReference type="Proteomes" id="UP000547674"/>
    </source>
</evidence>
<keyword evidence="6 9" id="KW-1133">Transmembrane helix</keyword>
<organism evidence="10 11">
    <name type="scientific">Eiseniibacteriota bacterium</name>
    <dbReference type="NCBI Taxonomy" id="2212470"/>
    <lineage>
        <taxon>Bacteria</taxon>
        <taxon>Candidatus Eiseniibacteriota</taxon>
    </lineage>
</organism>
<evidence type="ECO:0000256" key="4">
    <source>
        <dbReference type="ARBA" id="ARBA00022842"/>
    </source>
</evidence>
<evidence type="ECO:0000256" key="9">
    <source>
        <dbReference type="SAM" id="Phobius"/>
    </source>
</evidence>
<dbReference type="GO" id="GO:0016020">
    <property type="term" value="C:membrane"/>
    <property type="evidence" value="ECO:0007669"/>
    <property type="project" value="InterPro"/>
</dbReference>
<evidence type="ECO:0000256" key="8">
    <source>
        <dbReference type="ARBA" id="ARBA00023136"/>
    </source>
</evidence>
<keyword evidence="4" id="KW-0460">Magnesium</keyword>
<feature type="transmembrane region" description="Helical" evidence="9">
    <location>
        <begin position="224"/>
        <end position="243"/>
    </location>
</feature>
<feature type="transmembrane region" description="Helical" evidence="9">
    <location>
        <begin position="390"/>
        <end position="409"/>
    </location>
</feature>
<keyword evidence="8 9" id="KW-0472">Membrane</keyword>
<keyword evidence="10" id="KW-0378">Hydrolase</keyword>
<dbReference type="GO" id="GO:0012505">
    <property type="term" value="C:endomembrane system"/>
    <property type="evidence" value="ECO:0007669"/>
    <property type="project" value="UniProtKB-SubCell"/>
</dbReference>
<dbReference type="Proteomes" id="UP000547674">
    <property type="component" value="Unassembled WGS sequence"/>
</dbReference>
<name>A0A7Y2EC80_UNCEI</name>
<gene>
    <name evidence="10" type="ORF">HKN21_01885</name>
</gene>
<evidence type="ECO:0000256" key="1">
    <source>
        <dbReference type="ARBA" id="ARBA00004127"/>
    </source>
</evidence>
<feature type="transmembrane region" description="Helical" evidence="9">
    <location>
        <begin position="21"/>
        <end position="42"/>
    </location>
</feature>
<feature type="transmembrane region" description="Helical" evidence="9">
    <location>
        <begin position="322"/>
        <end position="340"/>
    </location>
</feature>
<dbReference type="AlphaFoldDB" id="A0A7Y2EC80"/>
<dbReference type="EC" id="3.6.1.1" evidence="10"/>
<dbReference type="EMBL" id="JABDJR010000062">
    <property type="protein sequence ID" value="NNF05488.1"/>
    <property type="molecule type" value="Genomic_DNA"/>
</dbReference>
<evidence type="ECO:0000256" key="6">
    <source>
        <dbReference type="ARBA" id="ARBA00022989"/>
    </source>
</evidence>
<dbReference type="Pfam" id="PF03030">
    <property type="entry name" value="H_PPase"/>
    <property type="match status" value="1"/>
</dbReference>